<dbReference type="OrthoDB" id="291970at2"/>
<dbReference type="InterPro" id="IPR013324">
    <property type="entry name" value="RNA_pol_sigma_r3/r4-like"/>
</dbReference>
<evidence type="ECO:0000259" key="6">
    <source>
        <dbReference type="Pfam" id="PF04542"/>
    </source>
</evidence>
<dbReference type="Gene3D" id="1.10.1740.10">
    <property type="match status" value="1"/>
</dbReference>
<dbReference type="PANTHER" id="PTHR43133:SF8">
    <property type="entry name" value="RNA POLYMERASE SIGMA FACTOR HI_1459-RELATED"/>
    <property type="match status" value="1"/>
</dbReference>
<name>A0A517YNP2_9BACT</name>
<evidence type="ECO:0000313" key="9">
    <source>
        <dbReference type="Proteomes" id="UP000315017"/>
    </source>
</evidence>
<evidence type="ECO:0000256" key="2">
    <source>
        <dbReference type="ARBA" id="ARBA00023015"/>
    </source>
</evidence>
<keyword evidence="4" id="KW-0238">DNA-binding</keyword>
<comment type="similarity">
    <text evidence="1">Belongs to the sigma-70 factor family. ECF subfamily.</text>
</comment>
<dbReference type="InterPro" id="IPR013249">
    <property type="entry name" value="RNA_pol_sigma70_r4_t2"/>
</dbReference>
<keyword evidence="2" id="KW-0805">Transcription regulation</keyword>
<dbReference type="InterPro" id="IPR014284">
    <property type="entry name" value="RNA_pol_sigma-70_dom"/>
</dbReference>
<dbReference type="KEGG" id="aagg:ETAA8_69910"/>
<dbReference type="Gene3D" id="1.10.10.10">
    <property type="entry name" value="Winged helix-like DNA-binding domain superfamily/Winged helix DNA-binding domain"/>
    <property type="match status" value="1"/>
</dbReference>
<evidence type="ECO:0000313" key="8">
    <source>
        <dbReference type="EMBL" id="QDU31831.1"/>
    </source>
</evidence>
<dbReference type="InterPro" id="IPR007627">
    <property type="entry name" value="RNA_pol_sigma70_r2"/>
</dbReference>
<protein>
    <submittedName>
        <fullName evidence="8">ECF RNA polymerase sigma factor SigD</fullName>
    </submittedName>
</protein>
<dbReference type="InterPro" id="IPR039425">
    <property type="entry name" value="RNA_pol_sigma-70-like"/>
</dbReference>
<keyword evidence="5" id="KW-0804">Transcription</keyword>
<proteinExistence type="inferred from homology"/>
<dbReference type="EMBL" id="CP036274">
    <property type="protein sequence ID" value="QDU31831.1"/>
    <property type="molecule type" value="Genomic_DNA"/>
</dbReference>
<dbReference type="CDD" id="cd06171">
    <property type="entry name" value="Sigma70_r4"/>
    <property type="match status" value="1"/>
</dbReference>
<dbReference type="GO" id="GO:0003677">
    <property type="term" value="F:DNA binding"/>
    <property type="evidence" value="ECO:0007669"/>
    <property type="project" value="UniProtKB-KW"/>
</dbReference>
<dbReference type="Pfam" id="PF08281">
    <property type="entry name" value="Sigma70_r4_2"/>
    <property type="match status" value="1"/>
</dbReference>
<accession>A0A517YNP2</accession>
<dbReference type="AlphaFoldDB" id="A0A517YNP2"/>
<dbReference type="PANTHER" id="PTHR43133">
    <property type="entry name" value="RNA POLYMERASE ECF-TYPE SIGMA FACTO"/>
    <property type="match status" value="1"/>
</dbReference>
<dbReference type="SUPFAM" id="SSF88659">
    <property type="entry name" value="Sigma3 and sigma4 domains of RNA polymerase sigma factors"/>
    <property type="match status" value="1"/>
</dbReference>
<dbReference type="InterPro" id="IPR036388">
    <property type="entry name" value="WH-like_DNA-bd_sf"/>
</dbReference>
<organism evidence="8 9">
    <name type="scientific">Anatilimnocola aggregata</name>
    <dbReference type="NCBI Taxonomy" id="2528021"/>
    <lineage>
        <taxon>Bacteria</taxon>
        <taxon>Pseudomonadati</taxon>
        <taxon>Planctomycetota</taxon>
        <taxon>Planctomycetia</taxon>
        <taxon>Pirellulales</taxon>
        <taxon>Pirellulaceae</taxon>
        <taxon>Anatilimnocola</taxon>
    </lineage>
</organism>
<dbReference type="Proteomes" id="UP000315017">
    <property type="component" value="Chromosome"/>
</dbReference>
<feature type="domain" description="RNA polymerase sigma-70 region 2" evidence="6">
    <location>
        <begin position="40"/>
        <end position="93"/>
    </location>
</feature>
<evidence type="ECO:0000256" key="3">
    <source>
        <dbReference type="ARBA" id="ARBA00023082"/>
    </source>
</evidence>
<reference evidence="8 9" key="1">
    <citation type="submission" date="2019-02" db="EMBL/GenBank/DDBJ databases">
        <title>Deep-cultivation of Planctomycetes and their phenomic and genomic characterization uncovers novel biology.</title>
        <authorList>
            <person name="Wiegand S."/>
            <person name="Jogler M."/>
            <person name="Boedeker C."/>
            <person name="Pinto D."/>
            <person name="Vollmers J."/>
            <person name="Rivas-Marin E."/>
            <person name="Kohn T."/>
            <person name="Peeters S.H."/>
            <person name="Heuer A."/>
            <person name="Rast P."/>
            <person name="Oberbeckmann S."/>
            <person name="Bunk B."/>
            <person name="Jeske O."/>
            <person name="Meyerdierks A."/>
            <person name="Storesund J.E."/>
            <person name="Kallscheuer N."/>
            <person name="Luecker S."/>
            <person name="Lage O.M."/>
            <person name="Pohl T."/>
            <person name="Merkel B.J."/>
            <person name="Hornburger P."/>
            <person name="Mueller R.-W."/>
            <person name="Bruemmer F."/>
            <person name="Labrenz M."/>
            <person name="Spormann A.M."/>
            <person name="Op den Camp H."/>
            <person name="Overmann J."/>
            <person name="Amann R."/>
            <person name="Jetten M.S.M."/>
            <person name="Mascher T."/>
            <person name="Medema M.H."/>
            <person name="Devos D.P."/>
            <person name="Kaster A.-K."/>
            <person name="Ovreas L."/>
            <person name="Rohde M."/>
            <person name="Galperin M.Y."/>
            <person name="Jogler C."/>
        </authorList>
    </citation>
    <scope>NUCLEOTIDE SEQUENCE [LARGE SCALE GENOMIC DNA]</scope>
    <source>
        <strain evidence="8 9">ETA_A8</strain>
    </source>
</reference>
<evidence type="ECO:0000256" key="5">
    <source>
        <dbReference type="ARBA" id="ARBA00023163"/>
    </source>
</evidence>
<evidence type="ECO:0000259" key="7">
    <source>
        <dbReference type="Pfam" id="PF08281"/>
    </source>
</evidence>
<dbReference type="Pfam" id="PF04542">
    <property type="entry name" value="Sigma70_r2"/>
    <property type="match status" value="1"/>
</dbReference>
<dbReference type="RefSeq" id="WP_145099627.1">
    <property type="nucleotide sequence ID" value="NZ_CP036274.1"/>
</dbReference>
<dbReference type="InterPro" id="IPR013325">
    <property type="entry name" value="RNA_pol_sigma_r2"/>
</dbReference>
<dbReference type="NCBIfam" id="TIGR02937">
    <property type="entry name" value="sigma70-ECF"/>
    <property type="match status" value="1"/>
</dbReference>
<evidence type="ECO:0000256" key="4">
    <source>
        <dbReference type="ARBA" id="ARBA00023125"/>
    </source>
</evidence>
<gene>
    <name evidence="8" type="primary">sigD_2</name>
    <name evidence="8" type="ORF">ETAA8_69910</name>
</gene>
<dbReference type="SUPFAM" id="SSF88946">
    <property type="entry name" value="Sigma2 domain of RNA polymerase sigma factors"/>
    <property type="match status" value="1"/>
</dbReference>
<dbReference type="GO" id="GO:0006352">
    <property type="term" value="P:DNA-templated transcription initiation"/>
    <property type="evidence" value="ECO:0007669"/>
    <property type="project" value="InterPro"/>
</dbReference>
<feature type="domain" description="RNA polymerase sigma factor 70 region 4 type 2" evidence="7">
    <location>
        <begin position="143"/>
        <end position="194"/>
    </location>
</feature>
<sequence length="208" mass="23422">MNESPDDPLVQRLRQREPAALAEFLQQRRAPLMAFIERQLGTALRRKVEPDDVFQEASAEAVRALPNAELSERDPFSWLCQIAERRIVDLHRRYFDAQKRDAGREVPLGAGSTDTAAPNLAQMLAASITSPSAAFSRNVREARLESALQALPDDQREALRLRYQFDMPSKEIAEKLGKTDAAVRVMLTRSLKKLQQLLGEEISPKDIS</sequence>
<dbReference type="GO" id="GO:0016987">
    <property type="term" value="F:sigma factor activity"/>
    <property type="evidence" value="ECO:0007669"/>
    <property type="project" value="UniProtKB-KW"/>
</dbReference>
<keyword evidence="9" id="KW-1185">Reference proteome</keyword>
<keyword evidence="3" id="KW-0731">Sigma factor</keyword>
<evidence type="ECO:0000256" key="1">
    <source>
        <dbReference type="ARBA" id="ARBA00010641"/>
    </source>
</evidence>